<comment type="catalytic activity">
    <reaction evidence="5">
        <text>a 2'-deoxyadenosine in DNA + S-adenosyl-L-methionine = an N(6)-methyl-2'-deoxyadenosine in DNA + S-adenosyl-L-homocysteine + H(+)</text>
        <dbReference type="Rhea" id="RHEA:15197"/>
        <dbReference type="Rhea" id="RHEA-COMP:12418"/>
        <dbReference type="Rhea" id="RHEA-COMP:12419"/>
        <dbReference type="ChEBI" id="CHEBI:15378"/>
        <dbReference type="ChEBI" id="CHEBI:57856"/>
        <dbReference type="ChEBI" id="CHEBI:59789"/>
        <dbReference type="ChEBI" id="CHEBI:90615"/>
        <dbReference type="ChEBI" id="CHEBI:90616"/>
        <dbReference type="EC" id="2.1.1.72"/>
    </reaction>
</comment>
<organism evidence="7 8">
    <name type="scientific">Acetivibrio mesophilus</name>
    <dbReference type="NCBI Taxonomy" id="2487273"/>
    <lineage>
        <taxon>Bacteria</taxon>
        <taxon>Bacillati</taxon>
        <taxon>Bacillota</taxon>
        <taxon>Clostridia</taxon>
        <taxon>Eubacteriales</taxon>
        <taxon>Oscillospiraceae</taxon>
        <taxon>Acetivibrio</taxon>
    </lineage>
</organism>
<dbReference type="OrthoDB" id="32195at2"/>
<dbReference type="GO" id="GO:0009007">
    <property type="term" value="F:site-specific DNA-methyltransferase (adenine-specific) activity"/>
    <property type="evidence" value="ECO:0007669"/>
    <property type="project" value="UniProtKB-EC"/>
</dbReference>
<keyword evidence="4" id="KW-0949">S-adenosyl-L-methionine</keyword>
<evidence type="ECO:0000313" key="8">
    <source>
        <dbReference type="Proteomes" id="UP000289166"/>
    </source>
</evidence>
<evidence type="ECO:0000259" key="6">
    <source>
        <dbReference type="Pfam" id="PF07669"/>
    </source>
</evidence>
<dbReference type="InterPro" id="IPR029063">
    <property type="entry name" value="SAM-dependent_MTases_sf"/>
</dbReference>
<feature type="domain" description="Type II methyltransferase M.TaqI-like" evidence="6">
    <location>
        <begin position="342"/>
        <end position="562"/>
    </location>
</feature>
<dbReference type="RefSeq" id="WP_128705605.1">
    <property type="nucleotide sequence ID" value="NZ_RLII01000001.1"/>
</dbReference>
<dbReference type="GO" id="GO:0032259">
    <property type="term" value="P:methylation"/>
    <property type="evidence" value="ECO:0007669"/>
    <property type="project" value="UniProtKB-KW"/>
</dbReference>
<keyword evidence="3 7" id="KW-0808">Transferase</keyword>
<reference evidence="8" key="1">
    <citation type="submission" date="2018-11" db="EMBL/GenBank/DDBJ databases">
        <title>Genome sequencing of a novel mesophilic and cellulolytic organism within the genus Hungateiclostridium.</title>
        <authorList>
            <person name="Rettenmaier R."/>
            <person name="Liebl W."/>
            <person name="Zverlov V."/>
        </authorList>
    </citation>
    <scope>NUCLEOTIDE SEQUENCE [LARGE SCALE GENOMIC DNA]</scope>
    <source>
        <strain evidence="8">N2K1</strain>
    </source>
</reference>
<dbReference type="InterPro" id="IPR050953">
    <property type="entry name" value="N4_N6_ade-DNA_methylase"/>
</dbReference>
<evidence type="ECO:0000256" key="1">
    <source>
        <dbReference type="ARBA" id="ARBA00011900"/>
    </source>
</evidence>
<comment type="caution">
    <text evidence="7">The sequence shown here is derived from an EMBL/GenBank/DDBJ whole genome shotgun (WGS) entry which is preliminary data.</text>
</comment>
<name>A0A4V1K2J8_9FIRM</name>
<accession>A0A4V1K2J8</accession>
<sequence length="1119" mass="128939">MKPLSKELRNKFERTIENAREIAEEAARIALEQLGVGEASPYSYLSEDERALRRRLRAHGRNLGDVRDPKTETQEIDRLIEEIAYEHWHRMLFARFLAENDLLMYYEDDDIENAVPVTLSECDELAQELEMKNGWEVAAKLATKMLPQVFRADAPVFKVELSPEKQRQLENLVSSIEGDVFKAFDSLGWAYQFWQNKKKELINKSESKIGAKELPAVTQLFTDSYMVDFLLDNSIGALWASKKVKELKNVNIKNEDELRKIISTDEMPLKYTRFVRNSSGEWVVASGVHIENYNNLSELKVLDPCCGSGHFLVSAFKMLVKLRADEEGLTAEEACDVVLKDNIYGLEIDQRCVEIAAFSVALNAWKYPNTKGFRKIPKLNIAWCGQSFNIKKDEWLSLAGNDSKLKYSLESLYNYFKDAPLLGSLLDPESILPEGTMFEEDWHRIKQLIDKKYEFNIYDKAEIIIAAQGIERAIYLLSQRYDIVVTNVPYLKGGNQSERLKTFCEKYYSDSKYDLANVFIERIIKLLKKKGTFAVVTQQAWLFSKYFEKFRGKLLENIEFGLIARLGPNAFDAISGEHVNVALMVMHNNTPDDNYIHCGIELDQYNTPLEKASGLTVDNVICVKQEAQKNNPTSRIIFDININKKREFIYKYAEFGKGSVSGDRPHYIRFFWEVCKLHSYTKPWLNSPKHEISWSGRQEIILWGHGYNPEDEVGFAYRGQRVHGKKGIAIAKTGKMRFTPYNGELFDDNVVVISPYDEKDYPILWCYLTSNDFIENVRKIDKKLCITAGTFPQVSIEYSKYEKATPNIDIYKPYSDDPTQWIFHGHPRKSIDPLQVAVARLLGYRWPAELDDDMELSEESRELIAQSQGLLPYADKDGIVCIPSVRGETPASERLLNLLAAAYKDEDINKILSELLSNADHAGKSLESWLRDKFFTQHYKLFGHRPFIWQIWDGLKDGFSVLVNYHKLDRKNLETLIYTYLGDWISKQKSAMMDGIEGAEEKLNAAISLKKKLELILEGEAPYDIFVRWKPLNKQPLGWEPDLNDGVRVNIRPFMLVGDVGKKGAGVLRDKPNIKWNKDRGKDTENSPWYHLFGGDRINDYHLTLEEKKKAKEDEVKFS</sequence>
<dbReference type="PRINTS" id="PR00507">
    <property type="entry name" value="N12N6MTFRASE"/>
</dbReference>
<dbReference type="SUPFAM" id="SSF53335">
    <property type="entry name" value="S-adenosyl-L-methionine-dependent methyltransferases"/>
    <property type="match status" value="1"/>
</dbReference>
<protein>
    <recommendedName>
        <fullName evidence="1">site-specific DNA-methyltransferase (adenine-specific)</fullName>
        <ecNumber evidence="1">2.1.1.72</ecNumber>
    </recommendedName>
</protein>
<evidence type="ECO:0000256" key="2">
    <source>
        <dbReference type="ARBA" id="ARBA00022603"/>
    </source>
</evidence>
<evidence type="ECO:0000256" key="3">
    <source>
        <dbReference type="ARBA" id="ARBA00022679"/>
    </source>
</evidence>
<dbReference type="InterPro" id="IPR011639">
    <property type="entry name" value="MethylTrfase_TaqI-like_dom"/>
</dbReference>
<dbReference type="Gene3D" id="3.40.50.150">
    <property type="entry name" value="Vaccinia Virus protein VP39"/>
    <property type="match status" value="1"/>
</dbReference>
<keyword evidence="2 7" id="KW-0489">Methyltransferase</keyword>
<dbReference type="AlphaFoldDB" id="A0A4V1K2J8"/>
<gene>
    <name evidence="7" type="ORF">EFD62_00965</name>
</gene>
<evidence type="ECO:0000313" key="7">
    <source>
        <dbReference type="EMBL" id="RXE60539.1"/>
    </source>
</evidence>
<dbReference type="Pfam" id="PF07669">
    <property type="entry name" value="Eco57I"/>
    <property type="match status" value="1"/>
</dbReference>
<dbReference type="PANTHER" id="PTHR33841:SF1">
    <property type="entry name" value="DNA METHYLTRANSFERASE A"/>
    <property type="match status" value="1"/>
</dbReference>
<dbReference type="Proteomes" id="UP000289166">
    <property type="component" value="Unassembled WGS sequence"/>
</dbReference>
<dbReference type="PANTHER" id="PTHR33841">
    <property type="entry name" value="DNA METHYLTRANSFERASE YEEA-RELATED"/>
    <property type="match status" value="1"/>
</dbReference>
<evidence type="ECO:0000256" key="5">
    <source>
        <dbReference type="ARBA" id="ARBA00047942"/>
    </source>
</evidence>
<dbReference type="EC" id="2.1.1.72" evidence="1"/>
<dbReference type="EMBL" id="RLII01000001">
    <property type="protein sequence ID" value="RXE60539.1"/>
    <property type="molecule type" value="Genomic_DNA"/>
</dbReference>
<dbReference type="GO" id="GO:0006304">
    <property type="term" value="P:DNA modification"/>
    <property type="evidence" value="ECO:0007669"/>
    <property type="project" value="InterPro"/>
</dbReference>
<keyword evidence="8" id="KW-1185">Reference proteome</keyword>
<evidence type="ECO:0000256" key="4">
    <source>
        <dbReference type="ARBA" id="ARBA00022691"/>
    </source>
</evidence>
<proteinExistence type="predicted"/>